<accession>A0A0E9XW80</accession>
<reference evidence="2" key="1">
    <citation type="submission" date="2014-11" db="EMBL/GenBank/DDBJ databases">
        <authorList>
            <person name="Amaro Gonzalez C."/>
        </authorList>
    </citation>
    <scope>NUCLEOTIDE SEQUENCE</scope>
</reference>
<keyword evidence="1" id="KW-0472">Membrane</keyword>
<evidence type="ECO:0000313" key="2">
    <source>
        <dbReference type="EMBL" id="JAI05949.1"/>
    </source>
</evidence>
<proteinExistence type="predicted"/>
<dbReference type="EMBL" id="GBXM01002629">
    <property type="protein sequence ID" value="JAI05949.1"/>
    <property type="molecule type" value="Transcribed_RNA"/>
</dbReference>
<sequence length="38" mass="4696">MFVSWIIFYILLVFTYFIGYITLYLACTLNYVIFHVMY</sequence>
<name>A0A0E9XW80_ANGAN</name>
<organism evidence="2">
    <name type="scientific">Anguilla anguilla</name>
    <name type="common">European freshwater eel</name>
    <name type="synonym">Muraena anguilla</name>
    <dbReference type="NCBI Taxonomy" id="7936"/>
    <lineage>
        <taxon>Eukaryota</taxon>
        <taxon>Metazoa</taxon>
        <taxon>Chordata</taxon>
        <taxon>Craniata</taxon>
        <taxon>Vertebrata</taxon>
        <taxon>Euteleostomi</taxon>
        <taxon>Actinopterygii</taxon>
        <taxon>Neopterygii</taxon>
        <taxon>Teleostei</taxon>
        <taxon>Anguilliformes</taxon>
        <taxon>Anguillidae</taxon>
        <taxon>Anguilla</taxon>
    </lineage>
</organism>
<protein>
    <submittedName>
        <fullName evidence="2">Uncharacterized protein</fullName>
    </submittedName>
</protein>
<reference evidence="2" key="2">
    <citation type="journal article" date="2015" name="Fish Shellfish Immunol.">
        <title>Early steps in the European eel (Anguilla anguilla)-Vibrio vulnificus interaction in the gills: Role of the RtxA13 toxin.</title>
        <authorList>
            <person name="Callol A."/>
            <person name="Pajuelo D."/>
            <person name="Ebbesson L."/>
            <person name="Teles M."/>
            <person name="MacKenzie S."/>
            <person name="Amaro C."/>
        </authorList>
    </citation>
    <scope>NUCLEOTIDE SEQUENCE</scope>
</reference>
<dbReference type="AlphaFoldDB" id="A0A0E9XW80"/>
<keyword evidence="1" id="KW-0812">Transmembrane</keyword>
<evidence type="ECO:0000256" key="1">
    <source>
        <dbReference type="SAM" id="Phobius"/>
    </source>
</evidence>
<keyword evidence="1" id="KW-1133">Transmembrane helix</keyword>
<feature type="transmembrane region" description="Helical" evidence="1">
    <location>
        <begin position="6"/>
        <end position="34"/>
    </location>
</feature>